<evidence type="ECO:0000313" key="10">
    <source>
        <dbReference type="EMBL" id="TCL42732.1"/>
    </source>
</evidence>
<evidence type="ECO:0000256" key="1">
    <source>
        <dbReference type="ARBA" id="ARBA00010716"/>
    </source>
</evidence>
<protein>
    <submittedName>
        <fullName evidence="10">N-acetylglucosamine-6-phosphate deacetylase</fullName>
    </submittedName>
</protein>
<dbReference type="GO" id="GO:0008448">
    <property type="term" value="F:N-acetylglucosamine-6-phosphate deacetylase activity"/>
    <property type="evidence" value="ECO:0007669"/>
    <property type="project" value="InterPro"/>
</dbReference>
<proteinExistence type="inferred from homology"/>
<evidence type="ECO:0000256" key="6">
    <source>
        <dbReference type="PIRSR" id="PIRSR038994-1"/>
    </source>
</evidence>
<dbReference type="Gene3D" id="2.30.40.10">
    <property type="entry name" value="Urease, subunit C, domain 1"/>
    <property type="match status" value="1"/>
</dbReference>
<feature type="binding site" evidence="8">
    <location>
        <position position="126"/>
    </location>
    <ligand>
        <name>Zn(2+)</name>
        <dbReference type="ChEBI" id="CHEBI:29105"/>
    </ligand>
</feature>
<keyword evidence="4 5" id="KW-0119">Carbohydrate metabolism</keyword>
<dbReference type="InterPro" id="IPR032466">
    <property type="entry name" value="Metal_Hydrolase"/>
</dbReference>
<dbReference type="Proteomes" id="UP000294682">
    <property type="component" value="Unassembled WGS sequence"/>
</dbReference>
<feature type="binding site" evidence="7">
    <location>
        <position position="248"/>
    </location>
    <ligand>
        <name>substrate</name>
    </ligand>
</feature>
<dbReference type="GO" id="GO:0046872">
    <property type="term" value="F:metal ion binding"/>
    <property type="evidence" value="ECO:0007669"/>
    <property type="project" value="UniProtKB-KW"/>
</dbReference>
<evidence type="ECO:0000256" key="7">
    <source>
        <dbReference type="PIRSR" id="PIRSR038994-2"/>
    </source>
</evidence>
<dbReference type="PIRSF" id="PIRSF038994">
    <property type="entry name" value="NagA"/>
    <property type="match status" value="1"/>
</dbReference>
<dbReference type="InterPro" id="IPR006680">
    <property type="entry name" value="Amidohydro-rel"/>
</dbReference>
<evidence type="ECO:0000256" key="8">
    <source>
        <dbReference type="PIRSR" id="PIRSR038994-3"/>
    </source>
</evidence>
<feature type="binding site" evidence="7">
    <location>
        <position position="137"/>
    </location>
    <ligand>
        <name>substrate</name>
    </ligand>
</feature>
<dbReference type="InterPro" id="IPR011059">
    <property type="entry name" value="Metal-dep_hydrolase_composite"/>
</dbReference>
<keyword evidence="11" id="KW-1185">Reference proteome</keyword>
<dbReference type="GO" id="GO:0006046">
    <property type="term" value="P:N-acetylglucosamine catabolic process"/>
    <property type="evidence" value="ECO:0007669"/>
    <property type="project" value="TreeGrafter"/>
</dbReference>
<feature type="domain" description="Amidohydrolase-related" evidence="9">
    <location>
        <begin position="50"/>
        <end position="374"/>
    </location>
</feature>
<dbReference type="SUPFAM" id="SSF51556">
    <property type="entry name" value="Metallo-dependent hydrolases"/>
    <property type="match status" value="1"/>
</dbReference>
<evidence type="ECO:0000256" key="3">
    <source>
        <dbReference type="ARBA" id="ARBA00022801"/>
    </source>
</evidence>
<name>A0A9X8UID2_9FIRM</name>
<gene>
    <name evidence="10" type="ORF">EDD78_10843</name>
</gene>
<dbReference type="EMBL" id="SLUK01000008">
    <property type="protein sequence ID" value="TCL42732.1"/>
    <property type="molecule type" value="Genomic_DNA"/>
</dbReference>
<feature type="binding site" evidence="8">
    <location>
        <position position="213"/>
    </location>
    <ligand>
        <name>Zn(2+)</name>
        <dbReference type="ChEBI" id="CHEBI:29105"/>
    </ligand>
</feature>
<sequence>MASNKKVLFNARIFDGTSFVKETSLCLENGVIQGLGAGHKEGDVDCGGRILAPGMIDLHTHGIGGYSVMSPEGLKKAARLYPRHGVTSFCPGAGCACNADIRRYLEGVLAFVREPEGAGVLGAYLEGPYLSAPNRGANPAGMLRTPSLSDYQDMVGEYGSLVKRITIAPELPGALTLIECLAGDGVMVSAGHCAPTAGQMIEAVERGVRSTTHTCNGMPPLHHRAPGVLGEALTNERVCTEFIADLVHIDPILIKLIHRVKGPQNCYVCTDSIPAATMPDGTYCLNEGEVTVKNGVATLGDSLAGSTLTMDRALRNLVKKVGIPLEDALRMCTSTPARAIGAGGRKGMIAAGYDADLVLLEDDLSVFMTIVRGETEFQASRES</sequence>
<feature type="binding site" evidence="7">
    <location>
        <position position="224"/>
    </location>
    <ligand>
        <name>substrate</name>
    </ligand>
</feature>
<dbReference type="SUPFAM" id="SSF51338">
    <property type="entry name" value="Composite domain of metallo-dependent hydrolases"/>
    <property type="match status" value="1"/>
</dbReference>
<dbReference type="NCBIfam" id="TIGR00221">
    <property type="entry name" value="nagA"/>
    <property type="match status" value="1"/>
</dbReference>
<keyword evidence="2 8" id="KW-0479">Metal-binding</keyword>
<dbReference type="AlphaFoldDB" id="A0A9X8UID2"/>
<dbReference type="Pfam" id="PF01979">
    <property type="entry name" value="Amidohydro_1"/>
    <property type="match status" value="1"/>
</dbReference>
<keyword evidence="3 5" id="KW-0378">Hydrolase</keyword>
<dbReference type="CDD" id="cd00854">
    <property type="entry name" value="NagA"/>
    <property type="match status" value="1"/>
</dbReference>
<feature type="active site" description="Proton donor/acceptor" evidence="6">
    <location>
        <position position="271"/>
    </location>
</feature>
<dbReference type="RefSeq" id="WP_132084790.1">
    <property type="nucleotide sequence ID" value="NZ_SLUK01000008.1"/>
</dbReference>
<evidence type="ECO:0000256" key="2">
    <source>
        <dbReference type="ARBA" id="ARBA00022723"/>
    </source>
</evidence>
<reference evidence="10 11" key="1">
    <citation type="submission" date="2019-03" db="EMBL/GenBank/DDBJ databases">
        <title>Genomic Encyclopedia of Type Strains, Phase IV (KMG-IV): sequencing the most valuable type-strain genomes for metagenomic binning, comparative biology and taxonomic classification.</title>
        <authorList>
            <person name="Goeker M."/>
        </authorList>
    </citation>
    <scope>NUCLEOTIDE SEQUENCE [LARGE SCALE GENOMIC DNA]</scope>
    <source>
        <strain evidence="10 11">DSM 100433</strain>
    </source>
</reference>
<feature type="binding site" evidence="7">
    <location>
        <begin position="303"/>
        <end position="305"/>
    </location>
    <ligand>
        <name>substrate</name>
    </ligand>
</feature>
<comment type="similarity">
    <text evidence="1 5">Belongs to the metallo-dependent hydrolases superfamily. NagA family.</text>
</comment>
<dbReference type="PANTHER" id="PTHR11113:SF14">
    <property type="entry name" value="N-ACETYLGLUCOSAMINE-6-PHOSPHATE DEACETYLASE"/>
    <property type="match status" value="1"/>
</dbReference>
<feature type="binding site" evidence="8">
    <location>
        <position position="192"/>
    </location>
    <ligand>
        <name>Zn(2+)</name>
        <dbReference type="ChEBI" id="CHEBI:29105"/>
    </ligand>
</feature>
<dbReference type="InterPro" id="IPR003764">
    <property type="entry name" value="GlcNAc_6-P_deAcase"/>
</dbReference>
<comment type="caution">
    <text evidence="10">The sequence shown here is derived from an EMBL/GenBank/DDBJ whole genome shotgun (WGS) entry which is preliminary data.</text>
</comment>
<accession>A0A9X8UID2</accession>
<evidence type="ECO:0000313" key="11">
    <source>
        <dbReference type="Proteomes" id="UP000294682"/>
    </source>
</evidence>
<feature type="binding site" evidence="7">
    <location>
        <begin position="216"/>
        <end position="217"/>
    </location>
    <ligand>
        <name>substrate</name>
    </ligand>
</feature>
<dbReference type="PANTHER" id="PTHR11113">
    <property type="entry name" value="N-ACETYLGLUCOSAMINE-6-PHOSPHATE DEACETYLASE"/>
    <property type="match status" value="1"/>
</dbReference>
<organism evidence="10 11">
    <name type="scientific">Harryflintia acetispora</name>
    <dbReference type="NCBI Taxonomy" id="1849041"/>
    <lineage>
        <taxon>Bacteria</taxon>
        <taxon>Bacillati</taxon>
        <taxon>Bacillota</taxon>
        <taxon>Clostridia</taxon>
        <taxon>Eubacteriales</taxon>
        <taxon>Oscillospiraceae</taxon>
        <taxon>Harryflintia</taxon>
    </lineage>
</organism>
<dbReference type="Gene3D" id="3.20.20.140">
    <property type="entry name" value="Metal-dependent hydrolases"/>
    <property type="match status" value="1"/>
</dbReference>
<evidence type="ECO:0000259" key="9">
    <source>
        <dbReference type="Pfam" id="PF01979"/>
    </source>
</evidence>
<comment type="cofactor">
    <cofactor evidence="8">
        <name>a divalent metal cation</name>
        <dbReference type="ChEBI" id="CHEBI:60240"/>
    </cofactor>
    <text evidence="8">Binds 1 divalent metal cation per subunit.</text>
</comment>
<evidence type="ECO:0000256" key="5">
    <source>
        <dbReference type="PIRNR" id="PIRNR038994"/>
    </source>
</evidence>
<evidence type="ECO:0000256" key="4">
    <source>
        <dbReference type="ARBA" id="ARBA00023277"/>
    </source>
</evidence>